<dbReference type="SMART" id="SM00195">
    <property type="entry name" value="DSPc"/>
    <property type="match status" value="1"/>
</dbReference>
<sequence>MLFCDSFSILTPSPPSKNAKTLALSLWRVTQNPLRSSLKSLSKDSLTNIEDLQNNTILALFSLIEEHNDTKKEIDFDFPVEEFKSAFTPEGFLHPLTLSSGCGFCFILSGTNSSILARVRCISFTQVLNSRPIQPGTFFKVDRIFDLFPVATQFALRFPIVAPPFSRTSFLPKKSLTKIASQQKVTELRWEKIDKQSRWREHLSEIIPNIFIASEVVAKNGPLLKRNGITHILNTCEQVCQSAEGFIKLSFRMNDGGGDSIFSSIWKATTFIDDALENNGKVLVHCQEGVSRSTSIVIGYLIIRHGYDYAKAFKTVRSCRRVASPNPRFIAQLLQLSEVCGTNTSSKTCFFSREKQLPFEIIERRGEIIPVPLSEKAQENDEKVFVVVDFNGNDDVGIFGDGDEGKIIKMYGKKASEDKIQVADELIEDLRRCLRVEQDDEDEDIDEEENLSDDM</sequence>
<dbReference type="SUPFAM" id="SSF52799">
    <property type="entry name" value="(Phosphotyrosine protein) phosphatases II"/>
    <property type="match status" value="1"/>
</dbReference>
<evidence type="ECO:0000259" key="3">
    <source>
        <dbReference type="PROSITE" id="PS50054"/>
    </source>
</evidence>
<dbReference type="InterPro" id="IPR000340">
    <property type="entry name" value="Dual-sp_phosphatase_cat-dom"/>
</dbReference>
<feature type="domain" description="Tyrosine-protein phosphatase" evidence="3">
    <location>
        <begin position="202"/>
        <end position="342"/>
    </location>
</feature>
<evidence type="ECO:0000256" key="1">
    <source>
        <dbReference type="ARBA" id="ARBA00022801"/>
    </source>
</evidence>
<gene>
    <name evidence="5" type="ORF">TVAG_303310</name>
</gene>
<dbReference type="RefSeq" id="XP_001329335.1">
    <property type="nucleotide sequence ID" value="XM_001329300.1"/>
</dbReference>
<reference evidence="5" key="1">
    <citation type="submission" date="2006-10" db="EMBL/GenBank/DDBJ databases">
        <authorList>
            <person name="Amadeo P."/>
            <person name="Zhao Q."/>
            <person name="Wortman J."/>
            <person name="Fraser-Liggett C."/>
            <person name="Carlton J."/>
        </authorList>
    </citation>
    <scope>NUCLEOTIDE SEQUENCE</scope>
    <source>
        <strain evidence="5">G3</strain>
    </source>
</reference>
<feature type="domain" description="Tyrosine specific protein phosphatases" evidence="4">
    <location>
        <begin position="263"/>
        <end position="320"/>
    </location>
</feature>
<dbReference type="AlphaFoldDB" id="A2DR13"/>
<dbReference type="VEuPathDB" id="TrichDB:TVAG_303310"/>
<dbReference type="PROSITE" id="PS00383">
    <property type="entry name" value="TYR_PHOSPHATASE_1"/>
    <property type="match status" value="1"/>
</dbReference>
<dbReference type="CDD" id="cd14498">
    <property type="entry name" value="DSP"/>
    <property type="match status" value="1"/>
</dbReference>
<dbReference type="STRING" id="5722.A2DR13"/>
<dbReference type="PANTHER" id="PTHR46381:SF2">
    <property type="entry name" value="MAP KINASE PHOSPHATASE"/>
    <property type="match status" value="1"/>
</dbReference>
<dbReference type="PANTHER" id="PTHR46381">
    <property type="entry name" value="MKPA PROTEIN"/>
    <property type="match status" value="1"/>
</dbReference>
<evidence type="ECO:0000256" key="2">
    <source>
        <dbReference type="ARBA" id="ARBA00022912"/>
    </source>
</evidence>
<dbReference type="PROSITE" id="PS50056">
    <property type="entry name" value="TYR_PHOSPHATASE_2"/>
    <property type="match status" value="1"/>
</dbReference>
<dbReference type="OrthoDB" id="2017893at2759"/>
<keyword evidence="2" id="KW-0904">Protein phosphatase</keyword>
<dbReference type="eggNOG" id="KOG1716">
    <property type="taxonomic scope" value="Eukaryota"/>
</dbReference>
<keyword evidence="6" id="KW-1185">Reference proteome</keyword>
<reference evidence="5" key="2">
    <citation type="journal article" date="2007" name="Science">
        <title>Draft genome sequence of the sexually transmitted pathogen Trichomonas vaginalis.</title>
        <authorList>
            <person name="Carlton J.M."/>
            <person name="Hirt R.P."/>
            <person name="Silva J.C."/>
            <person name="Delcher A.L."/>
            <person name="Schatz M."/>
            <person name="Zhao Q."/>
            <person name="Wortman J.R."/>
            <person name="Bidwell S.L."/>
            <person name="Alsmark U.C.M."/>
            <person name="Besteiro S."/>
            <person name="Sicheritz-Ponten T."/>
            <person name="Noel C.J."/>
            <person name="Dacks J.B."/>
            <person name="Foster P.G."/>
            <person name="Simillion C."/>
            <person name="Van de Peer Y."/>
            <person name="Miranda-Saavedra D."/>
            <person name="Barton G.J."/>
            <person name="Westrop G.D."/>
            <person name="Mueller S."/>
            <person name="Dessi D."/>
            <person name="Fiori P.L."/>
            <person name="Ren Q."/>
            <person name="Paulsen I."/>
            <person name="Zhang H."/>
            <person name="Bastida-Corcuera F.D."/>
            <person name="Simoes-Barbosa A."/>
            <person name="Brown M.T."/>
            <person name="Hayes R.D."/>
            <person name="Mukherjee M."/>
            <person name="Okumura C.Y."/>
            <person name="Schneider R."/>
            <person name="Smith A.J."/>
            <person name="Vanacova S."/>
            <person name="Villalvazo M."/>
            <person name="Haas B.J."/>
            <person name="Pertea M."/>
            <person name="Feldblyum T.V."/>
            <person name="Utterback T.R."/>
            <person name="Shu C.L."/>
            <person name="Osoegawa K."/>
            <person name="de Jong P.J."/>
            <person name="Hrdy I."/>
            <person name="Horvathova L."/>
            <person name="Zubacova Z."/>
            <person name="Dolezal P."/>
            <person name="Malik S.B."/>
            <person name="Logsdon J.M. Jr."/>
            <person name="Henze K."/>
            <person name="Gupta A."/>
            <person name="Wang C.C."/>
            <person name="Dunne R.L."/>
            <person name="Upcroft J.A."/>
            <person name="Upcroft P."/>
            <person name="White O."/>
            <person name="Salzberg S.L."/>
            <person name="Tang P."/>
            <person name="Chiu C.-H."/>
            <person name="Lee Y.-S."/>
            <person name="Embley T.M."/>
            <person name="Coombs G.H."/>
            <person name="Mottram J.C."/>
            <person name="Tachezy J."/>
            <person name="Fraser-Liggett C.M."/>
            <person name="Johnson P.J."/>
        </authorList>
    </citation>
    <scope>NUCLEOTIDE SEQUENCE [LARGE SCALE GENOMIC DNA]</scope>
    <source>
        <strain evidence="5">G3</strain>
    </source>
</reference>
<evidence type="ECO:0000259" key="4">
    <source>
        <dbReference type="PROSITE" id="PS50056"/>
    </source>
</evidence>
<organism evidence="5 6">
    <name type="scientific">Trichomonas vaginalis (strain ATCC PRA-98 / G3)</name>
    <dbReference type="NCBI Taxonomy" id="412133"/>
    <lineage>
        <taxon>Eukaryota</taxon>
        <taxon>Metamonada</taxon>
        <taxon>Parabasalia</taxon>
        <taxon>Trichomonadida</taxon>
        <taxon>Trichomonadidae</taxon>
        <taxon>Trichomonas</taxon>
    </lineage>
</organism>
<dbReference type="InterPro" id="IPR020422">
    <property type="entry name" value="TYR_PHOSPHATASE_DUAL_dom"/>
</dbReference>
<accession>A2DR13</accession>
<dbReference type="PROSITE" id="PS50054">
    <property type="entry name" value="TYR_PHOSPHATASE_DUAL"/>
    <property type="match status" value="1"/>
</dbReference>
<dbReference type="InterPro" id="IPR016130">
    <property type="entry name" value="Tyr_Pase_AS"/>
</dbReference>
<dbReference type="Proteomes" id="UP000001542">
    <property type="component" value="Unassembled WGS sequence"/>
</dbReference>
<keyword evidence="1" id="KW-0378">Hydrolase</keyword>
<dbReference type="Pfam" id="PF00782">
    <property type="entry name" value="DSPc"/>
    <property type="match status" value="1"/>
</dbReference>
<dbReference type="EMBL" id="DS113234">
    <property type="protein sequence ID" value="EAY17112.1"/>
    <property type="molecule type" value="Genomic_DNA"/>
</dbReference>
<protein>
    <submittedName>
        <fullName evidence="5">Dual specificity phosphatase, catalytic domain containing protein</fullName>
    </submittedName>
</protein>
<dbReference type="VEuPathDB" id="TrichDB:TVAGG3_0694530"/>
<dbReference type="SMR" id="A2DR13"/>
<name>A2DR13_TRIV3</name>
<dbReference type="InterPro" id="IPR029021">
    <property type="entry name" value="Prot-tyrosine_phosphatase-like"/>
</dbReference>
<evidence type="ECO:0000313" key="5">
    <source>
        <dbReference type="EMBL" id="EAY17112.1"/>
    </source>
</evidence>
<dbReference type="GO" id="GO:0004721">
    <property type="term" value="F:phosphoprotein phosphatase activity"/>
    <property type="evidence" value="ECO:0007669"/>
    <property type="project" value="UniProtKB-KW"/>
</dbReference>
<dbReference type="KEGG" id="tva:4775117"/>
<proteinExistence type="predicted"/>
<evidence type="ECO:0000313" key="6">
    <source>
        <dbReference type="Proteomes" id="UP000001542"/>
    </source>
</evidence>
<dbReference type="Gene3D" id="3.90.190.10">
    <property type="entry name" value="Protein tyrosine phosphatase superfamily"/>
    <property type="match status" value="1"/>
</dbReference>
<dbReference type="InterPro" id="IPR000387">
    <property type="entry name" value="Tyr_Pase_dom"/>
</dbReference>
<dbReference type="InParanoid" id="A2DR13"/>